<feature type="transmembrane region" description="Helical" evidence="9">
    <location>
        <begin position="308"/>
        <end position="329"/>
    </location>
</feature>
<keyword evidence="4" id="KW-1003">Cell membrane</keyword>
<dbReference type="GO" id="GO:0022857">
    <property type="term" value="F:transmembrane transporter activity"/>
    <property type="evidence" value="ECO:0007669"/>
    <property type="project" value="InterPro"/>
</dbReference>
<sequence length="416" mass="42441">MGFWSATALVVGSMIGSGVFLLPAALAPYGAASLVGWAVTVAGALLLALVFARLAMRWPHTGGPYVFARLAFGDVTGFVVAWSYWVSVWCATAAIAVAFAGSIGALFPAATATPLRAAGCALAALWLCSGINIAGVREAGRMQLLTTVLKLLPLLLFGFVALWFVERGNLTPFNPTGDSLPQVAQATVALTLWALLGLEAATVPAGSIQDPERTVPRATMVGTLIAGIATVLACTAVLGVLPASVLQQSSAPMADAARVLWGPSAGVLLALVMAVSCLGALNGWVLVSAQVPLAAARDGLLPSVLSRVDARGTPVVGILVSSGLASVLVASNYNASLVTVFTFSILLSTAATLLPYVVSSAAWLLRGHGAGSRIAAAGALVYSLYALLGTGAQALMWGAVLVLAGLPIWLAMRLRR</sequence>
<dbReference type="Proteomes" id="UP000267049">
    <property type="component" value="Unassembled WGS sequence"/>
</dbReference>
<comment type="subcellular location">
    <subcellularLocation>
        <location evidence="1">Cell membrane</location>
        <topology evidence="1">Multi-pass membrane protein</topology>
    </subcellularLocation>
</comment>
<dbReference type="PIRSF" id="PIRSF006060">
    <property type="entry name" value="AA_transporter"/>
    <property type="match status" value="1"/>
</dbReference>
<keyword evidence="7 9" id="KW-0472">Membrane</keyword>
<feature type="transmembrane region" description="Helical" evidence="9">
    <location>
        <begin position="335"/>
        <end position="358"/>
    </location>
</feature>
<proteinExistence type="inferred from homology"/>
<evidence type="ECO:0000256" key="9">
    <source>
        <dbReference type="SAM" id="Phobius"/>
    </source>
</evidence>
<comment type="function">
    <text evidence="8">Major component of the acid-resistance (AR) system allowing enteric pathogens to survive the acidic environment in the stomach. Exchanges extracellular arginine for its intracellular decarboxylation product agmatine (Agm) thereby expelling intracellular protons. Probably undergoes several conformational states in order to translocate the substrate across the membrane; keeps the substrate accessible to only 1 side of the membrane at a time by opening and closing 3 membrane-internal gates.</text>
</comment>
<gene>
    <name evidence="10" type="ORF">EER27_13615</name>
</gene>
<dbReference type="PANTHER" id="PTHR42770">
    <property type="entry name" value="AMINO ACID TRANSPORTER-RELATED"/>
    <property type="match status" value="1"/>
</dbReference>
<feature type="transmembrane region" description="Helical" evidence="9">
    <location>
        <begin position="220"/>
        <end position="245"/>
    </location>
</feature>
<protein>
    <recommendedName>
        <fullName evidence="3">Arginine/agmatine antiporter</fullName>
    </recommendedName>
</protein>
<feature type="transmembrane region" description="Helical" evidence="9">
    <location>
        <begin position="115"/>
        <end position="136"/>
    </location>
</feature>
<dbReference type="GO" id="GO:0005886">
    <property type="term" value="C:plasma membrane"/>
    <property type="evidence" value="ECO:0007669"/>
    <property type="project" value="UniProtKB-SubCell"/>
</dbReference>
<feature type="transmembrane region" description="Helical" evidence="9">
    <location>
        <begin position="6"/>
        <end position="27"/>
    </location>
</feature>
<evidence type="ECO:0000256" key="2">
    <source>
        <dbReference type="ARBA" id="ARBA00008220"/>
    </source>
</evidence>
<dbReference type="AlphaFoldDB" id="A0A3M8STW3"/>
<feature type="transmembrane region" description="Helical" evidence="9">
    <location>
        <begin position="394"/>
        <end position="412"/>
    </location>
</feature>
<dbReference type="EMBL" id="RIBS01000007">
    <property type="protein sequence ID" value="RNF82674.1"/>
    <property type="molecule type" value="Genomic_DNA"/>
</dbReference>
<comment type="caution">
    <text evidence="10">The sequence shown here is derived from an EMBL/GenBank/DDBJ whole genome shotgun (WGS) entry which is preliminary data.</text>
</comment>
<feature type="transmembrane region" description="Helical" evidence="9">
    <location>
        <begin position="88"/>
        <end position="109"/>
    </location>
</feature>
<feature type="transmembrane region" description="Helical" evidence="9">
    <location>
        <begin position="265"/>
        <end position="287"/>
    </location>
</feature>
<reference evidence="10 11" key="1">
    <citation type="submission" date="2018-11" db="EMBL/GenBank/DDBJ databases">
        <title>Lysobacter cryohumiis sp. nov., isolated from soil in the Tianshan Mountains, Xinjiang, China.</title>
        <authorList>
            <person name="Luo Y."/>
            <person name="Sheng H."/>
        </authorList>
    </citation>
    <scope>NUCLEOTIDE SEQUENCE [LARGE SCALE GENOMIC DNA]</scope>
    <source>
        <strain evidence="10 11">ZS60</strain>
    </source>
</reference>
<keyword evidence="11" id="KW-1185">Reference proteome</keyword>
<name>A0A3M8STW3_9GAMM</name>
<feature type="transmembrane region" description="Helical" evidence="9">
    <location>
        <begin position="34"/>
        <end position="56"/>
    </location>
</feature>
<comment type="similarity">
    <text evidence="2">Belongs to the amino acid-polyamine-organocation (APC) superfamily. Basic amino acid/polyamine antiporter (APA) (TC 2.A.3.2) family.</text>
</comment>
<evidence type="ECO:0000256" key="1">
    <source>
        <dbReference type="ARBA" id="ARBA00004651"/>
    </source>
</evidence>
<evidence type="ECO:0000256" key="3">
    <source>
        <dbReference type="ARBA" id="ARBA00021069"/>
    </source>
</evidence>
<feature type="transmembrane region" description="Helical" evidence="9">
    <location>
        <begin position="148"/>
        <end position="165"/>
    </location>
</feature>
<organism evidence="10 11">
    <name type="scientific">Montanilutibacter psychrotolerans</name>
    <dbReference type="NCBI Taxonomy" id="1327343"/>
    <lineage>
        <taxon>Bacteria</taxon>
        <taxon>Pseudomonadati</taxon>
        <taxon>Pseudomonadota</taxon>
        <taxon>Gammaproteobacteria</taxon>
        <taxon>Lysobacterales</taxon>
        <taxon>Lysobacteraceae</taxon>
        <taxon>Montanilutibacter</taxon>
    </lineage>
</organism>
<dbReference type="PANTHER" id="PTHR42770:SF18">
    <property type="entry name" value="ARGININE_AGMATINE ANTIPORTER"/>
    <property type="match status" value="1"/>
</dbReference>
<keyword evidence="5 9" id="KW-0812">Transmembrane</keyword>
<evidence type="ECO:0000256" key="4">
    <source>
        <dbReference type="ARBA" id="ARBA00022475"/>
    </source>
</evidence>
<evidence type="ECO:0000256" key="8">
    <source>
        <dbReference type="ARBA" id="ARBA00045636"/>
    </source>
</evidence>
<dbReference type="InterPro" id="IPR050367">
    <property type="entry name" value="APC_superfamily"/>
</dbReference>
<dbReference type="OrthoDB" id="3185104at2"/>
<keyword evidence="6 9" id="KW-1133">Transmembrane helix</keyword>
<evidence type="ECO:0000256" key="6">
    <source>
        <dbReference type="ARBA" id="ARBA00022989"/>
    </source>
</evidence>
<evidence type="ECO:0000256" key="5">
    <source>
        <dbReference type="ARBA" id="ARBA00022692"/>
    </source>
</evidence>
<evidence type="ECO:0000256" key="7">
    <source>
        <dbReference type="ARBA" id="ARBA00023136"/>
    </source>
</evidence>
<accession>A0A3M8STW3</accession>
<evidence type="ECO:0000313" key="11">
    <source>
        <dbReference type="Proteomes" id="UP000267049"/>
    </source>
</evidence>
<dbReference type="Pfam" id="PF13520">
    <property type="entry name" value="AA_permease_2"/>
    <property type="match status" value="1"/>
</dbReference>
<evidence type="ECO:0000313" key="10">
    <source>
        <dbReference type="EMBL" id="RNF82674.1"/>
    </source>
</evidence>
<dbReference type="InterPro" id="IPR002293">
    <property type="entry name" value="AA/rel_permease1"/>
</dbReference>
<dbReference type="Gene3D" id="1.20.1740.10">
    <property type="entry name" value="Amino acid/polyamine transporter I"/>
    <property type="match status" value="1"/>
</dbReference>